<dbReference type="InterPro" id="IPR002301">
    <property type="entry name" value="Ile-tRNA-ligase"/>
</dbReference>
<evidence type="ECO:0000256" key="8">
    <source>
        <dbReference type="ARBA" id="ARBA00025217"/>
    </source>
</evidence>
<dbReference type="PRINTS" id="PR00984">
    <property type="entry name" value="TRNASYNTHILE"/>
</dbReference>
<dbReference type="Gene3D" id="1.10.10.830">
    <property type="entry name" value="Ile-tRNA synthetase CP2 domain-like"/>
    <property type="match status" value="1"/>
</dbReference>
<dbReference type="Pfam" id="PF00133">
    <property type="entry name" value="tRNA-synt_1"/>
    <property type="match status" value="1"/>
</dbReference>
<keyword evidence="6 10" id="KW-0648">Protein biosynthesis</keyword>
<dbReference type="CDD" id="cd00818">
    <property type="entry name" value="IleRS_core"/>
    <property type="match status" value="1"/>
</dbReference>
<dbReference type="InterPro" id="IPR014729">
    <property type="entry name" value="Rossmann-like_a/b/a_fold"/>
</dbReference>
<dbReference type="GO" id="GO:0005829">
    <property type="term" value="C:cytosol"/>
    <property type="evidence" value="ECO:0007669"/>
    <property type="project" value="TreeGrafter"/>
</dbReference>
<evidence type="ECO:0000256" key="6">
    <source>
        <dbReference type="ARBA" id="ARBA00022917"/>
    </source>
</evidence>
<proteinExistence type="inferred from homology"/>
<evidence type="ECO:0000259" key="11">
    <source>
        <dbReference type="Pfam" id="PF00133"/>
    </source>
</evidence>
<dbReference type="InterPro" id="IPR002300">
    <property type="entry name" value="aa-tRNA-synth_Ia"/>
</dbReference>
<evidence type="ECO:0000313" key="13">
    <source>
        <dbReference type="EMBL" id="TRX99852.1"/>
    </source>
</evidence>
<reference evidence="13 14" key="1">
    <citation type="submission" date="2019-07" db="EMBL/GenBank/DDBJ databases">
        <title>Genome sequence of Acholeplasma laidlawii strain with increased resistance to erythromycin.</title>
        <authorList>
            <person name="Medvedeva E.S."/>
            <person name="Baranova N.B."/>
            <person name="Siniagina M.N."/>
            <person name="Mouzykantov A."/>
            <person name="Chernova O.A."/>
            <person name="Chernov V.M."/>
        </authorList>
    </citation>
    <scope>NUCLEOTIDE SEQUENCE [LARGE SCALE GENOMIC DNA]</scope>
    <source>
        <strain evidence="13 14">PG8REry</strain>
    </source>
</reference>
<dbReference type="EMBL" id="VKID01000001">
    <property type="protein sequence ID" value="TRX99852.1"/>
    <property type="molecule type" value="Genomic_DNA"/>
</dbReference>
<dbReference type="GO" id="GO:0004822">
    <property type="term" value="F:isoleucine-tRNA ligase activity"/>
    <property type="evidence" value="ECO:0007669"/>
    <property type="project" value="UniProtKB-UniRule"/>
</dbReference>
<dbReference type="SUPFAM" id="SSF47323">
    <property type="entry name" value="Anticodon-binding domain of a subclass of class I aminoacyl-tRNA synthetases"/>
    <property type="match status" value="1"/>
</dbReference>
<dbReference type="AlphaFoldDB" id="A0A553II28"/>
<keyword evidence="7 10" id="KW-0030">Aminoacyl-tRNA synthetase</keyword>
<evidence type="ECO:0000313" key="14">
    <source>
        <dbReference type="Proteomes" id="UP000315938"/>
    </source>
</evidence>
<dbReference type="PANTHER" id="PTHR42765:SF1">
    <property type="entry name" value="ISOLEUCINE--TRNA LIGASE, MITOCHONDRIAL"/>
    <property type="match status" value="1"/>
</dbReference>
<keyword evidence="4 10" id="KW-0547">Nucleotide-binding</keyword>
<dbReference type="Pfam" id="PF08264">
    <property type="entry name" value="Anticodon_1"/>
    <property type="match status" value="1"/>
</dbReference>
<dbReference type="InterPro" id="IPR009080">
    <property type="entry name" value="tRNAsynth_Ia_anticodon-bd"/>
</dbReference>
<gene>
    <name evidence="10 13" type="primary">ileS</name>
    <name evidence="13" type="ORF">FNV44_02090</name>
</gene>
<dbReference type="InterPro" id="IPR033708">
    <property type="entry name" value="Anticodon_Ile_BEm"/>
</dbReference>
<evidence type="ECO:0000256" key="4">
    <source>
        <dbReference type="ARBA" id="ARBA00022741"/>
    </source>
</evidence>
<comment type="subunit">
    <text evidence="10">Monomer.</text>
</comment>
<dbReference type="InterPro" id="IPR001412">
    <property type="entry name" value="aa-tRNA-synth_I_CS"/>
</dbReference>
<dbReference type="GO" id="GO:0008270">
    <property type="term" value="F:zinc ion binding"/>
    <property type="evidence" value="ECO:0007669"/>
    <property type="project" value="UniProtKB-UniRule"/>
</dbReference>
<dbReference type="InterPro" id="IPR050081">
    <property type="entry name" value="Ile-tRNA_ligase"/>
</dbReference>
<comment type="subcellular location">
    <subcellularLocation>
        <location evidence="10">Cytoplasm</location>
    </subcellularLocation>
</comment>
<evidence type="ECO:0000256" key="2">
    <source>
        <dbReference type="ARBA" id="ARBA00022490"/>
    </source>
</evidence>
<feature type="domain" description="Methionyl/Valyl/Leucyl/Isoleucyl-tRNA synthetase anticodon-binding" evidence="12">
    <location>
        <begin position="668"/>
        <end position="818"/>
    </location>
</feature>
<organism evidence="13 14">
    <name type="scientific">Acholeplasma laidlawii</name>
    <dbReference type="NCBI Taxonomy" id="2148"/>
    <lineage>
        <taxon>Bacteria</taxon>
        <taxon>Bacillati</taxon>
        <taxon>Mycoplasmatota</taxon>
        <taxon>Mollicutes</taxon>
        <taxon>Acholeplasmatales</taxon>
        <taxon>Acholeplasmataceae</taxon>
        <taxon>Acholeplasma</taxon>
    </lineage>
</organism>
<comment type="catalytic activity">
    <reaction evidence="9 10">
        <text>tRNA(Ile) + L-isoleucine + ATP = L-isoleucyl-tRNA(Ile) + AMP + diphosphate</text>
        <dbReference type="Rhea" id="RHEA:11060"/>
        <dbReference type="Rhea" id="RHEA-COMP:9666"/>
        <dbReference type="Rhea" id="RHEA-COMP:9695"/>
        <dbReference type="ChEBI" id="CHEBI:30616"/>
        <dbReference type="ChEBI" id="CHEBI:33019"/>
        <dbReference type="ChEBI" id="CHEBI:58045"/>
        <dbReference type="ChEBI" id="CHEBI:78442"/>
        <dbReference type="ChEBI" id="CHEBI:78528"/>
        <dbReference type="ChEBI" id="CHEBI:456215"/>
        <dbReference type="EC" id="6.1.1.5"/>
    </reaction>
</comment>
<keyword evidence="2 10" id="KW-0963">Cytoplasm</keyword>
<accession>A0A553II28</accession>
<dbReference type="SUPFAM" id="SSF52374">
    <property type="entry name" value="Nucleotidylyl transferase"/>
    <property type="match status" value="1"/>
</dbReference>
<dbReference type="GO" id="GO:0006428">
    <property type="term" value="P:isoleucyl-tRNA aminoacylation"/>
    <property type="evidence" value="ECO:0007669"/>
    <property type="project" value="UniProtKB-UniRule"/>
</dbReference>
<keyword evidence="3 10" id="KW-0436">Ligase</keyword>
<dbReference type="GO" id="GO:0005524">
    <property type="term" value="F:ATP binding"/>
    <property type="evidence" value="ECO:0007669"/>
    <property type="project" value="UniProtKB-UniRule"/>
</dbReference>
<feature type="short sequence motif" description="'KMSKS' region" evidence="10">
    <location>
        <begin position="584"/>
        <end position="588"/>
    </location>
</feature>
<dbReference type="SUPFAM" id="SSF50677">
    <property type="entry name" value="ValRS/IleRS/LeuRS editing domain"/>
    <property type="match status" value="1"/>
</dbReference>
<dbReference type="InterPro" id="IPR013155">
    <property type="entry name" value="M/V/L/I-tRNA-synth_anticd-bd"/>
</dbReference>
<sequence>MNYKDTLLMPKTDFEMRGNLGKREPEIQKHWESIDLYNKVLEKNKDNTPFVLHDGPPYANNNIHIGHAFQKTLKDFVLRYQTMSGRYTPYIPGWDTHGLPIENEVTKSGVDRKQLTRAEFRKICREYAIKQVEVQRAQFKRLGILGDWDNPYLTLDKSYIADQVRVFSQMVDKGIIYKGLKPIYWSPSSESAFAEAEIEYMDKQSKSIYVGFDMMGDKFPNTKLLIWTTTPWTLPANLAVSVHPNFDYVWFNNDGKNYIALKELLPKLVEKLGFSHAKVLKEFKGSTLEFMNYKHPLYDRVSPIILGEHVTAEDGTGLVHTAPGHGEDDYFVGKKYNLDLLSPVDEKGHMTEEAGPYAGMFYEKANAQIVEDLRENGHLLYDETITHSYPHDWRTKKPVIFRSTPQWFASIDMLKGDLLEAIKGVKWHTSWGEVRLTNMIKDRNDWVISRQRVWGVPIPIFYDNENNPLLDRKLIDHVASLFEVHGSDIWYEWDVEKLLPSDYEGPRDLTKELDIMDVWFDSGTSYNILKRRGLPFPADMYLEGSDQYRGWFNSSLTTAIAVDGVSPYKEIVSHGFVLDGKGRKMSKSLGNVIDPLTVMNDQGADVLRLWVASVDYEADVRISNDLMKQVSESYRKFRNTFRFMLGVLDGFNPEVNYIGWSMRGQLNRVMTDKYYVLATKVNESYAKYNFVEVTRLIIPFVVNDLSAFYLDYTKDSLYCDAEDDFERRAIQSTIYDILLGLLRLLTPIMPHTTSEAYDSLKYKEYDNIYLEKMPIGGKLKEPKLQENYDIFDELRNHVLKHLELAREAKVIGKSLDAHLDLSVDQTTYDALEYLDLLNKLDKILIVSSVHITKADQLDIKVSKADGHVCARCWNIVKEVNQNYVCVRCESVLEGLK</sequence>
<comment type="domain">
    <text evidence="10">IleRS has two distinct active sites: one for aminoacylation and one for editing. The misactivated valine is translocated from the active site to the editing site, which sterically excludes the correctly activated isoleucine. The single editing site contains two valyl binding pockets, one specific for each substrate (Val-AMP or Val-tRNA(Ile)).</text>
</comment>
<feature type="binding site" evidence="10">
    <location>
        <position position="872"/>
    </location>
    <ligand>
        <name>Zn(2+)</name>
        <dbReference type="ChEBI" id="CHEBI:29105"/>
    </ligand>
</feature>
<name>A0A553II28_ACHLA</name>
<feature type="binding site" evidence="10">
    <location>
        <position position="543"/>
    </location>
    <ligand>
        <name>L-isoleucyl-5'-AMP</name>
        <dbReference type="ChEBI" id="CHEBI:178002"/>
    </ligand>
</feature>
<dbReference type="PANTHER" id="PTHR42765">
    <property type="entry name" value="SOLEUCYL-TRNA SYNTHETASE"/>
    <property type="match status" value="1"/>
</dbReference>
<evidence type="ECO:0000256" key="5">
    <source>
        <dbReference type="ARBA" id="ARBA00022840"/>
    </source>
</evidence>
<dbReference type="EC" id="6.1.1.5" evidence="10"/>
<feature type="binding site" evidence="10">
    <location>
        <position position="885"/>
    </location>
    <ligand>
        <name>Zn(2+)</name>
        <dbReference type="ChEBI" id="CHEBI:29105"/>
    </ligand>
</feature>
<evidence type="ECO:0000256" key="3">
    <source>
        <dbReference type="ARBA" id="ARBA00022598"/>
    </source>
</evidence>
<dbReference type="NCBIfam" id="TIGR00392">
    <property type="entry name" value="ileS"/>
    <property type="match status" value="1"/>
</dbReference>
<keyword evidence="5 10" id="KW-0067">ATP-binding</keyword>
<evidence type="ECO:0000256" key="1">
    <source>
        <dbReference type="ARBA" id="ARBA00006887"/>
    </source>
</evidence>
<feature type="binding site" evidence="10">
    <location>
        <position position="587"/>
    </location>
    <ligand>
        <name>ATP</name>
        <dbReference type="ChEBI" id="CHEBI:30616"/>
    </ligand>
</feature>
<protein>
    <recommendedName>
        <fullName evidence="10">Isoleucine--tRNA ligase</fullName>
        <ecNumber evidence="10">6.1.1.5</ecNumber>
    </recommendedName>
    <alternativeName>
        <fullName evidence="10">Isoleucyl-tRNA synthetase</fullName>
        <shortName evidence="10">IleRS</shortName>
    </alternativeName>
</protein>
<evidence type="ECO:0000256" key="9">
    <source>
        <dbReference type="ARBA" id="ARBA00048359"/>
    </source>
</evidence>
<dbReference type="Gene3D" id="3.40.50.620">
    <property type="entry name" value="HUPs"/>
    <property type="match status" value="2"/>
</dbReference>
<feature type="domain" description="Aminoacyl-tRNA synthetase class Ia" evidence="11">
    <location>
        <begin position="27"/>
        <end position="623"/>
    </location>
</feature>
<dbReference type="InterPro" id="IPR009008">
    <property type="entry name" value="Val/Leu/Ile-tRNA-synth_edit"/>
</dbReference>
<evidence type="ECO:0000256" key="7">
    <source>
        <dbReference type="ARBA" id="ARBA00023146"/>
    </source>
</evidence>
<dbReference type="GO" id="GO:0000049">
    <property type="term" value="F:tRNA binding"/>
    <property type="evidence" value="ECO:0007669"/>
    <property type="project" value="InterPro"/>
</dbReference>
<dbReference type="CDD" id="cd07960">
    <property type="entry name" value="Anticodon_Ia_Ile_BEm"/>
    <property type="match status" value="1"/>
</dbReference>
<dbReference type="RefSeq" id="WP_064212080.1">
    <property type="nucleotide sequence ID" value="NZ_JACAOE010000001.1"/>
</dbReference>
<dbReference type="GO" id="GO:0002161">
    <property type="term" value="F:aminoacyl-tRNA deacylase activity"/>
    <property type="evidence" value="ECO:0007669"/>
    <property type="project" value="InterPro"/>
</dbReference>
<dbReference type="Gene3D" id="1.10.730.20">
    <property type="match status" value="1"/>
</dbReference>
<feature type="short sequence motif" description="'HIGH' region" evidence="10">
    <location>
        <begin position="57"/>
        <end position="67"/>
    </location>
</feature>
<comment type="similarity">
    <text evidence="1 10">Belongs to the class-I aminoacyl-tRNA synthetase family. IleS type 1 subfamily.</text>
</comment>
<keyword evidence="10" id="KW-0862">Zinc</keyword>
<dbReference type="PROSITE" id="PS00178">
    <property type="entry name" value="AA_TRNA_LIGASE_I"/>
    <property type="match status" value="1"/>
</dbReference>
<dbReference type="InterPro" id="IPR023585">
    <property type="entry name" value="Ile-tRNA-ligase_type1"/>
</dbReference>
<dbReference type="HAMAP" id="MF_02002">
    <property type="entry name" value="Ile_tRNA_synth_type1"/>
    <property type="match status" value="1"/>
</dbReference>
<keyword evidence="10" id="KW-0479">Metal-binding</keyword>
<comment type="caution">
    <text evidence="13">The sequence shown here is derived from an EMBL/GenBank/DDBJ whole genome shotgun (WGS) entry which is preliminary data.</text>
</comment>
<feature type="binding site" evidence="10">
    <location>
        <position position="888"/>
    </location>
    <ligand>
        <name>Zn(2+)</name>
        <dbReference type="ChEBI" id="CHEBI:29105"/>
    </ligand>
</feature>
<dbReference type="Proteomes" id="UP000315938">
    <property type="component" value="Unassembled WGS sequence"/>
</dbReference>
<comment type="function">
    <text evidence="8 10">Catalyzes the attachment of isoleucine to tRNA(Ile). As IleRS can inadvertently accommodate and process structurally similar amino acids such as valine, to avoid such errors it has two additional distinct tRNA(Ile)-dependent editing activities. One activity is designated as 'pretransfer' editing and involves the hydrolysis of activated Val-AMP. The other activity is designated 'posttransfer' editing and involves deacylation of mischarged Val-tRNA(Ile).</text>
</comment>
<evidence type="ECO:0000259" key="12">
    <source>
        <dbReference type="Pfam" id="PF08264"/>
    </source>
</evidence>
<feature type="binding site" evidence="10">
    <location>
        <position position="869"/>
    </location>
    <ligand>
        <name>Zn(2+)</name>
        <dbReference type="ChEBI" id="CHEBI:29105"/>
    </ligand>
</feature>
<dbReference type="FunFam" id="3.40.50.620:FF:000152">
    <property type="entry name" value="Isoleucine--tRNA ligase"/>
    <property type="match status" value="1"/>
</dbReference>
<evidence type="ECO:0000256" key="10">
    <source>
        <dbReference type="HAMAP-Rule" id="MF_02002"/>
    </source>
</evidence>
<comment type="cofactor">
    <cofactor evidence="10">
        <name>Zn(2+)</name>
        <dbReference type="ChEBI" id="CHEBI:29105"/>
    </cofactor>
    <text evidence="10">Binds 1 zinc ion per subunit.</text>
</comment>